<dbReference type="EMBL" id="SMFP01000004">
    <property type="protein sequence ID" value="TDE38928.1"/>
    <property type="molecule type" value="Genomic_DNA"/>
</dbReference>
<keyword evidence="2" id="KW-1185">Reference proteome</keyword>
<name>A0A4R5EVC7_9RHOB</name>
<comment type="caution">
    <text evidence="1">The sequence shown here is derived from an EMBL/GenBank/DDBJ whole genome shotgun (WGS) entry which is preliminary data.</text>
</comment>
<sequence>MDQAWWWLSIRYHRLLVSFCVANSIVHNNLNNDEWRHVNPSANSICVTWLNEYLVAAFALMLSEQREQAEPPQRKLSKRTASPRFCSVRFGAVHFAPGNRALSTFALRPG</sequence>
<protein>
    <submittedName>
        <fullName evidence="1">Uncharacterized protein</fullName>
    </submittedName>
</protein>
<gene>
    <name evidence="1" type="ORF">E1B25_07870</name>
</gene>
<evidence type="ECO:0000313" key="2">
    <source>
        <dbReference type="Proteomes" id="UP000294662"/>
    </source>
</evidence>
<evidence type="ECO:0000313" key="1">
    <source>
        <dbReference type="EMBL" id="TDE38928.1"/>
    </source>
</evidence>
<reference evidence="1 2" key="1">
    <citation type="submission" date="2019-03" db="EMBL/GenBank/DDBJ databases">
        <authorList>
            <person name="Zhang S."/>
        </authorList>
    </citation>
    <scope>NUCLEOTIDE SEQUENCE [LARGE SCALE GENOMIC DNA]</scope>
    <source>
        <strain evidence="1 2">S4J41</strain>
    </source>
</reference>
<dbReference type="AlphaFoldDB" id="A0A4R5EVC7"/>
<dbReference type="RefSeq" id="WP_132828221.1">
    <property type="nucleotide sequence ID" value="NZ_SMFP01000004.1"/>
</dbReference>
<dbReference type="Proteomes" id="UP000294662">
    <property type="component" value="Unassembled WGS sequence"/>
</dbReference>
<organism evidence="1 2">
    <name type="scientific">Antarcticimicrobium sediminis</name>
    <dbReference type="NCBI Taxonomy" id="2546227"/>
    <lineage>
        <taxon>Bacteria</taxon>
        <taxon>Pseudomonadati</taxon>
        <taxon>Pseudomonadota</taxon>
        <taxon>Alphaproteobacteria</taxon>
        <taxon>Rhodobacterales</taxon>
        <taxon>Paracoccaceae</taxon>
        <taxon>Antarcticimicrobium</taxon>
    </lineage>
</organism>
<accession>A0A4R5EVC7</accession>
<proteinExistence type="predicted"/>